<dbReference type="Pfam" id="PF01402">
    <property type="entry name" value="RHH_1"/>
    <property type="match status" value="1"/>
</dbReference>
<dbReference type="SUPFAM" id="SSF47598">
    <property type="entry name" value="Ribbon-helix-helix"/>
    <property type="match status" value="1"/>
</dbReference>
<dbReference type="EMBL" id="JAFGDB010000079">
    <property type="protein sequence ID" value="MBN2067745.1"/>
    <property type="molecule type" value="Genomic_DNA"/>
</dbReference>
<dbReference type="CDD" id="cd22231">
    <property type="entry name" value="RHH_NikR_HicB-like"/>
    <property type="match status" value="1"/>
</dbReference>
<protein>
    <submittedName>
        <fullName evidence="3">Ribbon-helix-helix protein, CopG family</fullName>
    </submittedName>
</protein>
<dbReference type="InterPro" id="IPR002145">
    <property type="entry name" value="CopG"/>
</dbReference>
<dbReference type="InterPro" id="IPR010985">
    <property type="entry name" value="Ribbon_hlx_hlx"/>
</dbReference>
<evidence type="ECO:0000259" key="2">
    <source>
        <dbReference type="Pfam" id="PF01402"/>
    </source>
</evidence>
<dbReference type="InterPro" id="IPR013321">
    <property type="entry name" value="Arc_rbn_hlx_hlx"/>
</dbReference>
<evidence type="ECO:0000313" key="4">
    <source>
        <dbReference type="Proteomes" id="UP000809243"/>
    </source>
</evidence>
<evidence type="ECO:0000313" key="3">
    <source>
        <dbReference type="EMBL" id="MBN2067745.1"/>
    </source>
</evidence>
<reference evidence="3" key="1">
    <citation type="submission" date="2021-01" db="EMBL/GenBank/DDBJ databases">
        <title>Active Sulfur Cycling in an Early Earth Analoge.</title>
        <authorList>
            <person name="Hahn C.R."/>
            <person name="Youssef N.H."/>
            <person name="Elshahed M."/>
        </authorList>
    </citation>
    <scope>NUCLEOTIDE SEQUENCE</scope>
    <source>
        <strain evidence="3">Zod_Metabat.1151</strain>
    </source>
</reference>
<comment type="caution">
    <text evidence="3">The sequence shown here is derived from an EMBL/GenBank/DDBJ whole genome shotgun (WGS) entry which is preliminary data.</text>
</comment>
<accession>A0A939CAG3</accession>
<name>A0A939CAG3_9ARCH</name>
<feature type="compositionally biased region" description="Basic and acidic residues" evidence="1">
    <location>
        <begin position="69"/>
        <end position="82"/>
    </location>
</feature>
<proteinExistence type="predicted"/>
<evidence type="ECO:0000256" key="1">
    <source>
        <dbReference type="SAM" id="MobiDB-lite"/>
    </source>
</evidence>
<dbReference type="AlphaFoldDB" id="A0A939CAG3"/>
<feature type="region of interest" description="Disordered" evidence="1">
    <location>
        <begin position="55"/>
        <end position="84"/>
    </location>
</feature>
<dbReference type="Proteomes" id="UP000809243">
    <property type="component" value="Unassembled WGS sequence"/>
</dbReference>
<feature type="domain" description="Ribbon-helix-helix protein CopG" evidence="2">
    <location>
        <begin position="8"/>
        <end position="42"/>
    </location>
</feature>
<dbReference type="Gene3D" id="1.10.1220.10">
    <property type="entry name" value="Met repressor-like"/>
    <property type="match status" value="1"/>
</dbReference>
<sequence length="97" mass="10962">MKCYSLVIDPKLVKEIDNLIKEHGLFSSRSDFIRDAIRARLIEVRKSILGKGELDLGEKGLGAKGRGKQSREKEEQEGKAVEEAMEEIEEYKFGGVH</sequence>
<organism evidence="3 4">
    <name type="scientific">Candidatus Iainarchaeum sp</name>
    <dbReference type="NCBI Taxonomy" id="3101447"/>
    <lineage>
        <taxon>Archaea</taxon>
        <taxon>Candidatus Iainarchaeota</taxon>
        <taxon>Candidatus Iainarchaeia</taxon>
        <taxon>Candidatus Iainarchaeales</taxon>
        <taxon>Candidatus Iainarchaeaceae</taxon>
        <taxon>Candidatus Iainarchaeum</taxon>
    </lineage>
</organism>
<dbReference type="GO" id="GO:0006355">
    <property type="term" value="P:regulation of DNA-templated transcription"/>
    <property type="evidence" value="ECO:0007669"/>
    <property type="project" value="InterPro"/>
</dbReference>
<gene>
    <name evidence="3" type="ORF">JW744_04720</name>
</gene>